<keyword evidence="1" id="KW-0808">Transferase</keyword>
<dbReference type="AlphaFoldDB" id="A0A7V2SW78"/>
<organism evidence="4">
    <name type="scientific">Dissulfuribacter thermophilus</name>
    <dbReference type="NCBI Taxonomy" id="1156395"/>
    <lineage>
        <taxon>Bacteria</taxon>
        <taxon>Pseudomonadati</taxon>
        <taxon>Thermodesulfobacteriota</taxon>
        <taxon>Dissulfuribacteria</taxon>
        <taxon>Dissulfuribacterales</taxon>
        <taxon>Dissulfuribacteraceae</taxon>
        <taxon>Dissulfuribacter</taxon>
    </lineage>
</organism>
<evidence type="ECO:0000256" key="2">
    <source>
        <dbReference type="ARBA" id="ARBA00022695"/>
    </source>
</evidence>
<feature type="domain" description="Cytidyltransferase-like" evidence="3">
    <location>
        <begin position="7"/>
        <end position="150"/>
    </location>
</feature>
<dbReference type="Gene3D" id="3.40.50.620">
    <property type="entry name" value="HUPs"/>
    <property type="match status" value="1"/>
</dbReference>
<keyword evidence="2 4" id="KW-0548">Nucleotidyltransferase</keyword>
<dbReference type="InterPro" id="IPR014729">
    <property type="entry name" value="Rossmann-like_a/b/a_fold"/>
</dbReference>
<sequence>MYKRGVIHGRFQLLHNDHLKYILAGKRLAKHLFIGITNPDPNYTKTDEANPHRSAPDSNPFTYYERYEMVKEALLHEGLSPRDFSIVPLPINFPALYHYYCPRDAVYFLTIYDEWGMKKFRTFKELGLQTYVLWKRPKEKKGLSATMVRQLLKEGTGWEQLVPPPVRDVVMRFHLRERLLQKSCG</sequence>
<dbReference type="PANTHER" id="PTHR21342:SF0">
    <property type="entry name" value="BIFUNCTIONAL NMN ADENYLYLTRANSFERASE_NUDIX HYDROLASE"/>
    <property type="match status" value="1"/>
</dbReference>
<reference evidence="4" key="1">
    <citation type="journal article" date="2020" name="mSystems">
        <title>Genome- and Community-Level Interaction Insights into Carbon Utilization and Element Cycling Functions of Hydrothermarchaeota in Hydrothermal Sediment.</title>
        <authorList>
            <person name="Zhou Z."/>
            <person name="Liu Y."/>
            <person name="Xu W."/>
            <person name="Pan J."/>
            <person name="Luo Z.H."/>
            <person name="Li M."/>
        </authorList>
    </citation>
    <scope>NUCLEOTIDE SEQUENCE [LARGE SCALE GENOMIC DNA]</scope>
    <source>
        <strain evidence="4">HyVt-503</strain>
    </source>
</reference>
<protein>
    <submittedName>
        <fullName evidence="4">Nicotinate-nucleotide adenylyltransferase</fullName>
    </submittedName>
</protein>
<dbReference type="GO" id="GO:0016779">
    <property type="term" value="F:nucleotidyltransferase activity"/>
    <property type="evidence" value="ECO:0007669"/>
    <property type="project" value="UniProtKB-KW"/>
</dbReference>
<comment type="caution">
    <text evidence="4">The sequence shown here is derived from an EMBL/GenBank/DDBJ whole genome shotgun (WGS) entry which is preliminary data.</text>
</comment>
<dbReference type="PANTHER" id="PTHR21342">
    <property type="entry name" value="PHOSPHOPANTETHEINE ADENYLYLTRANSFERASE"/>
    <property type="match status" value="1"/>
</dbReference>
<dbReference type="NCBIfam" id="TIGR00125">
    <property type="entry name" value="cyt_tran_rel"/>
    <property type="match status" value="1"/>
</dbReference>
<dbReference type="Pfam" id="PF01467">
    <property type="entry name" value="CTP_transf_like"/>
    <property type="match status" value="1"/>
</dbReference>
<proteinExistence type="predicted"/>
<evidence type="ECO:0000259" key="3">
    <source>
        <dbReference type="Pfam" id="PF01467"/>
    </source>
</evidence>
<dbReference type="InterPro" id="IPR004821">
    <property type="entry name" value="Cyt_trans-like"/>
</dbReference>
<dbReference type="EMBL" id="DRND01000352">
    <property type="protein sequence ID" value="HFC47107.1"/>
    <property type="molecule type" value="Genomic_DNA"/>
</dbReference>
<accession>A0A7V2SW78</accession>
<evidence type="ECO:0000313" key="4">
    <source>
        <dbReference type="EMBL" id="HFC47107.1"/>
    </source>
</evidence>
<dbReference type="Proteomes" id="UP000885797">
    <property type="component" value="Unassembled WGS sequence"/>
</dbReference>
<dbReference type="SUPFAM" id="SSF52374">
    <property type="entry name" value="Nucleotidylyl transferase"/>
    <property type="match status" value="1"/>
</dbReference>
<name>A0A7V2SW78_9BACT</name>
<gene>
    <name evidence="4" type="ORF">ENJ63_04415</name>
</gene>
<evidence type="ECO:0000256" key="1">
    <source>
        <dbReference type="ARBA" id="ARBA00022679"/>
    </source>
</evidence>